<organism evidence="1 2">
    <name type="scientific">Planoprotostelium fungivorum</name>
    <dbReference type="NCBI Taxonomy" id="1890364"/>
    <lineage>
        <taxon>Eukaryota</taxon>
        <taxon>Amoebozoa</taxon>
        <taxon>Evosea</taxon>
        <taxon>Variosea</taxon>
        <taxon>Cavosteliida</taxon>
        <taxon>Cavosteliaceae</taxon>
        <taxon>Planoprotostelium</taxon>
    </lineage>
</organism>
<gene>
    <name evidence="1" type="ORF">PROFUN_15957</name>
</gene>
<dbReference type="EMBL" id="MDYQ01000411">
    <property type="protein sequence ID" value="PRP75194.1"/>
    <property type="molecule type" value="Genomic_DNA"/>
</dbReference>
<name>A0A2P6MU41_9EUKA</name>
<reference evidence="1 2" key="1">
    <citation type="journal article" date="2018" name="Genome Biol. Evol.">
        <title>Multiple Roots of Fruiting Body Formation in Amoebozoa.</title>
        <authorList>
            <person name="Hillmann F."/>
            <person name="Forbes G."/>
            <person name="Novohradska S."/>
            <person name="Ferling I."/>
            <person name="Riege K."/>
            <person name="Groth M."/>
            <person name="Westermann M."/>
            <person name="Marz M."/>
            <person name="Spaller T."/>
            <person name="Winckler T."/>
            <person name="Schaap P."/>
            <person name="Glockner G."/>
        </authorList>
    </citation>
    <scope>NUCLEOTIDE SEQUENCE [LARGE SCALE GENOMIC DNA]</scope>
    <source>
        <strain evidence="1 2">Jena</strain>
    </source>
</reference>
<proteinExistence type="predicted"/>
<dbReference type="Proteomes" id="UP000241769">
    <property type="component" value="Unassembled WGS sequence"/>
</dbReference>
<evidence type="ECO:0000313" key="1">
    <source>
        <dbReference type="EMBL" id="PRP75194.1"/>
    </source>
</evidence>
<evidence type="ECO:0000313" key="2">
    <source>
        <dbReference type="Proteomes" id="UP000241769"/>
    </source>
</evidence>
<dbReference type="AlphaFoldDB" id="A0A2P6MU41"/>
<dbReference type="InParanoid" id="A0A2P6MU41"/>
<comment type="caution">
    <text evidence="1">The sequence shown here is derived from an EMBL/GenBank/DDBJ whole genome shotgun (WGS) entry which is preliminary data.</text>
</comment>
<feature type="non-terminal residue" evidence="1">
    <location>
        <position position="1"/>
    </location>
</feature>
<keyword evidence="2" id="KW-1185">Reference proteome</keyword>
<protein>
    <submittedName>
        <fullName evidence="1">Uncharacterized protein</fullName>
    </submittedName>
</protein>
<sequence length="49" mass="5406">GNWTIDRYFNTRFAQILYQCTGCSAISHNNTPSSGHLLLLMASLLTTSS</sequence>
<accession>A0A2P6MU41</accession>